<dbReference type="Gene3D" id="3.30.450.30">
    <property type="entry name" value="Dynein light chain 2a, cytoplasmic"/>
    <property type="match status" value="1"/>
</dbReference>
<dbReference type="eggNOG" id="arCOG02603">
    <property type="taxonomic scope" value="Archaea"/>
</dbReference>
<organism evidence="2 3">
    <name type="scientific">Ignicoccus hospitalis (strain KIN4/I / DSM 18386 / JCM 14125)</name>
    <dbReference type="NCBI Taxonomy" id="453591"/>
    <lineage>
        <taxon>Archaea</taxon>
        <taxon>Thermoproteota</taxon>
        <taxon>Thermoprotei</taxon>
        <taxon>Desulfurococcales</taxon>
        <taxon>Desulfurococcaceae</taxon>
        <taxon>Ignicoccus</taxon>
    </lineage>
</organism>
<proteinExistence type="predicted"/>
<dbReference type="InterPro" id="IPR004942">
    <property type="entry name" value="Roadblock/LAMTOR2_dom"/>
</dbReference>
<gene>
    <name evidence="2" type="ordered locus">Igni_0929</name>
</gene>
<dbReference type="PhylomeDB" id="A8AB07"/>
<dbReference type="STRING" id="453591.Igni_0929"/>
<evidence type="ECO:0000313" key="2">
    <source>
        <dbReference type="EMBL" id="ABU82109.1"/>
    </source>
</evidence>
<dbReference type="Proteomes" id="UP000000262">
    <property type="component" value="Chromosome"/>
</dbReference>
<sequence length="123" mass="13644">MAAETPLKIVLNEMIRVEGIRAVLVVSKDGFLIDYVSQMGKEIDPESVAAMVVSVYGALQRFAEEFNLGEMDMATAEYSRNMMLLTDIGDAMVVVITDRTALLGRIRYELKKQKDRLKAALAA</sequence>
<protein>
    <submittedName>
        <fullName evidence="2">Roadblock/LC7 family protein</fullName>
    </submittedName>
</protein>
<dbReference type="SUPFAM" id="SSF103196">
    <property type="entry name" value="Roadblock/LC7 domain"/>
    <property type="match status" value="1"/>
</dbReference>
<name>A8AB07_IGNH4</name>
<accession>A8AB07</accession>
<dbReference type="KEGG" id="iho:Igni_0929"/>
<evidence type="ECO:0000259" key="1">
    <source>
        <dbReference type="SMART" id="SM00960"/>
    </source>
</evidence>
<dbReference type="RefSeq" id="WP_012123073.1">
    <property type="nucleotide sequence ID" value="NC_009776.1"/>
</dbReference>
<reference evidence="2 3" key="1">
    <citation type="journal article" date="2008" name="Genome Biol.">
        <title>A genomic analysis of the archaeal system Ignicoccus hospitalis-Nanoarchaeum equitans.</title>
        <authorList>
            <person name="Podar M."/>
            <person name="Anderson I."/>
            <person name="Makarova K.S."/>
            <person name="Elkins J.G."/>
            <person name="Ivanova N."/>
            <person name="Wall M.A."/>
            <person name="Lykidis A."/>
            <person name="Mavromatis K."/>
            <person name="Sun H."/>
            <person name="Hudson M.E."/>
            <person name="Chen W."/>
            <person name="Deciu C."/>
            <person name="Hutchison D."/>
            <person name="Eads J.R."/>
            <person name="Anderson A."/>
            <person name="Fernandes F."/>
            <person name="Szeto E."/>
            <person name="Lapidus A."/>
            <person name="Kyrpides N.C."/>
            <person name="Saier M.H.Jr."/>
            <person name="Richardson P.M."/>
            <person name="Rachel R."/>
            <person name="Huber H."/>
            <person name="Eisen J.A."/>
            <person name="Koonin E.V."/>
            <person name="Keller M."/>
            <person name="Stetter K.O."/>
        </authorList>
    </citation>
    <scope>NUCLEOTIDE SEQUENCE [LARGE SCALE GENOMIC DNA]</scope>
    <source>
        <strain evidence="3">KIN4/I / DSM 18386 / JCM 14125</strain>
    </source>
</reference>
<keyword evidence="3" id="KW-1185">Reference proteome</keyword>
<evidence type="ECO:0000313" key="3">
    <source>
        <dbReference type="Proteomes" id="UP000000262"/>
    </source>
</evidence>
<dbReference type="AlphaFoldDB" id="A8AB07"/>
<feature type="domain" description="Roadblock/LAMTOR2" evidence="1">
    <location>
        <begin position="7"/>
        <end position="97"/>
    </location>
</feature>
<dbReference type="SMART" id="SM00960">
    <property type="entry name" value="Robl_LC7"/>
    <property type="match status" value="1"/>
</dbReference>
<dbReference type="Pfam" id="PF03259">
    <property type="entry name" value="Robl_LC7"/>
    <property type="match status" value="1"/>
</dbReference>
<dbReference type="GeneID" id="5562484"/>
<dbReference type="HOGENOM" id="CLU_118613_4_1_2"/>
<dbReference type="EMBL" id="CP000816">
    <property type="protein sequence ID" value="ABU82109.1"/>
    <property type="molecule type" value="Genomic_DNA"/>
</dbReference>